<dbReference type="AlphaFoldDB" id="A0A0E9TS50"/>
<dbReference type="EMBL" id="GBXM01053009">
    <property type="protein sequence ID" value="JAH55568.1"/>
    <property type="molecule type" value="Transcribed_RNA"/>
</dbReference>
<protein>
    <submittedName>
        <fullName evidence="1">Uncharacterized protein</fullName>
    </submittedName>
</protein>
<reference evidence="1" key="1">
    <citation type="submission" date="2014-11" db="EMBL/GenBank/DDBJ databases">
        <authorList>
            <person name="Amaro Gonzalez C."/>
        </authorList>
    </citation>
    <scope>NUCLEOTIDE SEQUENCE</scope>
</reference>
<accession>A0A0E9TS50</accession>
<organism evidence="1">
    <name type="scientific">Anguilla anguilla</name>
    <name type="common">European freshwater eel</name>
    <name type="synonym">Muraena anguilla</name>
    <dbReference type="NCBI Taxonomy" id="7936"/>
    <lineage>
        <taxon>Eukaryota</taxon>
        <taxon>Metazoa</taxon>
        <taxon>Chordata</taxon>
        <taxon>Craniata</taxon>
        <taxon>Vertebrata</taxon>
        <taxon>Euteleostomi</taxon>
        <taxon>Actinopterygii</taxon>
        <taxon>Neopterygii</taxon>
        <taxon>Teleostei</taxon>
        <taxon>Anguilliformes</taxon>
        <taxon>Anguillidae</taxon>
        <taxon>Anguilla</taxon>
    </lineage>
</organism>
<proteinExistence type="predicted"/>
<name>A0A0E9TS50_ANGAN</name>
<sequence>MNENTTVTNTERPCTKHSTAGYFISAIAEKGFILFNC</sequence>
<reference evidence="1" key="2">
    <citation type="journal article" date="2015" name="Fish Shellfish Immunol.">
        <title>Early steps in the European eel (Anguilla anguilla)-Vibrio vulnificus interaction in the gills: Role of the RtxA13 toxin.</title>
        <authorList>
            <person name="Callol A."/>
            <person name="Pajuelo D."/>
            <person name="Ebbesson L."/>
            <person name="Teles M."/>
            <person name="MacKenzie S."/>
            <person name="Amaro C."/>
        </authorList>
    </citation>
    <scope>NUCLEOTIDE SEQUENCE</scope>
</reference>
<evidence type="ECO:0000313" key="1">
    <source>
        <dbReference type="EMBL" id="JAH55568.1"/>
    </source>
</evidence>